<protein>
    <submittedName>
        <fullName evidence="4">Extracellular xylan exo-alpha-(1-&gt;2)-glucuronosidase</fullName>
        <ecNumber evidence="4">3.2.1.131</ecNumber>
    </submittedName>
</protein>
<dbReference type="InterPro" id="IPR011100">
    <property type="entry name" value="Glyco_hydro_67_cat"/>
</dbReference>
<dbReference type="SUPFAM" id="SSF51445">
    <property type="entry name" value="(Trans)glycosidases"/>
    <property type="match status" value="1"/>
</dbReference>
<dbReference type="InterPro" id="IPR037054">
    <property type="entry name" value="A-glucoronidase_C_sf"/>
</dbReference>
<dbReference type="EC" id="3.2.1.131" evidence="4"/>
<dbReference type="InterPro" id="IPR017853">
    <property type="entry name" value="GH"/>
</dbReference>
<dbReference type="Pfam" id="PF07488">
    <property type="entry name" value="Glyco_hydro_67M"/>
    <property type="match status" value="1"/>
</dbReference>
<dbReference type="Gene3D" id="3.30.379.10">
    <property type="entry name" value="Chitobiase/beta-hexosaminidase domain 2-like"/>
    <property type="match status" value="1"/>
</dbReference>
<keyword evidence="4" id="KW-0326">Glycosidase</keyword>
<dbReference type="InterPro" id="IPR011099">
    <property type="entry name" value="Glyco_hydro_67_C"/>
</dbReference>
<name>A0A5J4QW39_9ZZZZ</name>
<dbReference type="Gene3D" id="3.90.1330.10">
    <property type="entry name" value="Alpha-glucuronidase, C-terminal domain"/>
    <property type="match status" value="1"/>
</dbReference>
<dbReference type="EMBL" id="SNRY01002339">
    <property type="protein sequence ID" value="KAA6325555.1"/>
    <property type="molecule type" value="Genomic_DNA"/>
</dbReference>
<evidence type="ECO:0000259" key="2">
    <source>
        <dbReference type="Pfam" id="PF07477"/>
    </source>
</evidence>
<dbReference type="GO" id="GO:0046559">
    <property type="term" value="F:alpha-glucuronidase activity"/>
    <property type="evidence" value="ECO:0007669"/>
    <property type="project" value="InterPro"/>
</dbReference>
<organism evidence="4">
    <name type="scientific">termite gut metagenome</name>
    <dbReference type="NCBI Taxonomy" id="433724"/>
    <lineage>
        <taxon>unclassified sequences</taxon>
        <taxon>metagenomes</taxon>
        <taxon>organismal metagenomes</taxon>
    </lineage>
</organism>
<proteinExistence type="predicted"/>
<dbReference type="InterPro" id="IPR029018">
    <property type="entry name" value="Hex-like_dom2"/>
</dbReference>
<reference evidence="4" key="1">
    <citation type="submission" date="2019-03" db="EMBL/GenBank/DDBJ databases">
        <title>Single cell metagenomics reveals metabolic interactions within the superorganism composed of flagellate Streblomastix strix and complex community of Bacteroidetes bacteria on its surface.</title>
        <authorList>
            <person name="Treitli S.C."/>
            <person name="Kolisko M."/>
            <person name="Husnik F."/>
            <person name="Keeling P."/>
            <person name="Hampl V."/>
        </authorList>
    </citation>
    <scope>NUCLEOTIDE SEQUENCE</scope>
    <source>
        <strain evidence="4">STM</strain>
    </source>
</reference>
<sequence>MKKSLLIVLLLFVTHVYAEDGSRLWLRSSGGGNAQVTSNTKGATADIAIRELREQWKGAEVKLNLVRTKEVSALGSEGYLINGNRQTGISISSSSEKGLLYGAYHLIRWQQTGLGDDINISESPRYSLRILNHWDNLNRTIERGYAGQSLWEWENLPSVISPRYEAYARANASIGINGTVLNNVNASPKILSAESLEKVKALADIFRPYGIKTYLSINFSSPAELGGLPTSDPLNKEVLLWWKDKVKEIYKLIPDFGGFLVKANSEGLPGPQDFGRTHADGANMLADALKPYKGVVMWRAFVYNPNDEDRAKQAYQEFVPLDGQFRDNVIIQVKNGPVDFQPREPFSPLFGAMKKTSVMPEFQITQEYLGFSNHTAYLATIWKECLDSDTYQQGKGSTVARVTDGSIYPQKYSAIAGVANIGTDVNWCGHHLAQANWYAFGRLAWNHELTAKDIINEWITLTFSSSESKANIQKLNPILSKLMLESREAVVTYMMPLGLHHLFALGHHYGPEPWCDVPGARQDWMPKYYHKADVNGIGFDRSSKGSNAVSQYHSPLSEELDNPATCPENVILWFHHLSWDYKMKSGRTLWDELCYTYDSGVQQARSLQKLWDEAEPYIDAERFREVQSKFKIQTRDAVWWRSLNTLA</sequence>
<dbReference type="Pfam" id="PF07477">
    <property type="entry name" value="Glyco_hydro_67C"/>
    <property type="match status" value="1"/>
</dbReference>
<dbReference type="AlphaFoldDB" id="A0A5J4QW39"/>
<keyword evidence="1 4" id="KW-0378">Hydrolase</keyword>
<evidence type="ECO:0000256" key="1">
    <source>
        <dbReference type="ARBA" id="ARBA00022801"/>
    </source>
</evidence>
<evidence type="ECO:0000259" key="3">
    <source>
        <dbReference type="Pfam" id="PF07488"/>
    </source>
</evidence>
<comment type="caution">
    <text evidence="4">The sequence shown here is derived from an EMBL/GenBank/DDBJ whole genome shotgun (WGS) entry which is preliminary data.</text>
</comment>
<dbReference type="PANTHER" id="PTHR39207">
    <property type="entry name" value="ALPHA-GLUCURONIDASE A"/>
    <property type="match status" value="1"/>
</dbReference>
<feature type="domain" description="Glycosyl hydrolase family 67 C-terminal" evidence="2">
    <location>
        <begin position="428"/>
        <end position="642"/>
    </location>
</feature>
<dbReference type="SUPFAM" id="SSF55545">
    <property type="entry name" value="beta-N-acetylhexosaminidase-like domain"/>
    <property type="match status" value="1"/>
</dbReference>
<accession>A0A5J4QW39</accession>
<dbReference type="PANTHER" id="PTHR39207:SF1">
    <property type="entry name" value="ALPHA-GLUCURONIDASE A"/>
    <property type="match status" value="1"/>
</dbReference>
<dbReference type="GO" id="GO:0045493">
    <property type="term" value="P:xylan catabolic process"/>
    <property type="evidence" value="ECO:0007669"/>
    <property type="project" value="InterPro"/>
</dbReference>
<dbReference type="GO" id="GO:0005576">
    <property type="term" value="C:extracellular region"/>
    <property type="evidence" value="ECO:0007669"/>
    <property type="project" value="InterPro"/>
</dbReference>
<feature type="domain" description="Glycosyl hydrolase family 67 catalytic" evidence="3">
    <location>
        <begin position="115"/>
        <end position="427"/>
    </location>
</feature>
<evidence type="ECO:0000313" key="4">
    <source>
        <dbReference type="EMBL" id="KAA6325555.1"/>
    </source>
</evidence>
<dbReference type="GO" id="GO:0033939">
    <property type="term" value="F:xylan alpha-1,2-glucuronosidase activity"/>
    <property type="evidence" value="ECO:0007669"/>
    <property type="project" value="UniProtKB-EC"/>
</dbReference>
<dbReference type="Gene3D" id="3.20.20.80">
    <property type="entry name" value="Glycosidases"/>
    <property type="match status" value="1"/>
</dbReference>
<gene>
    <name evidence="4" type="ORF">EZS27_025245</name>
</gene>